<gene>
    <name evidence="1" type="ORF">FSP39_016254</name>
</gene>
<keyword evidence="2" id="KW-1185">Reference proteome</keyword>
<comment type="caution">
    <text evidence="1">The sequence shown here is derived from an EMBL/GenBank/DDBJ whole genome shotgun (WGS) entry which is preliminary data.</text>
</comment>
<protein>
    <submittedName>
        <fullName evidence="1">Uncharacterized protein</fullName>
    </submittedName>
</protein>
<dbReference type="Gene3D" id="3.40.50.11350">
    <property type="match status" value="1"/>
</dbReference>
<proteinExistence type="predicted"/>
<sequence length="393" mass="45705">MKDDNIDTVNTTTYVNLNVNKSVSGRHELTSTESMNIDVNVRQQKIEVKTTMVTTVTTTQKPNPYAVLGRRCNLKRFFNMSYPNDTSNYLSPGEKRYIIYTCRGECGGLADQFKGITASYGIAKRSGRQLRIQETVKCGITTYLQPKQYDWTFRKNEVKKYKSTFCNTNNHSKTRRIKLNDYVLYLNESVIYLRTNRIYGKRDFEYRRLFRTTYNDLFDLKPEIKSELNLFRNTFVKKNKTVCAHLRVGKGPGFVDSKYNNLGNISEIWNFFSRYDTNGHVIYIATDSSVLREAARKRFPRRFIDMPGRVINTAFELDDESCSAFRKLILDFSFLASCDVLLLTFSDFGFHASLLRGSTDDQFCYQDGYVYPCPIYAIERKRSSEDMNPLLEV</sequence>
<dbReference type="AlphaFoldDB" id="A0AA89C995"/>
<name>A0AA89C995_PINIB</name>
<evidence type="ECO:0000313" key="2">
    <source>
        <dbReference type="Proteomes" id="UP001186944"/>
    </source>
</evidence>
<dbReference type="Proteomes" id="UP001186944">
    <property type="component" value="Unassembled WGS sequence"/>
</dbReference>
<dbReference type="EMBL" id="VSWD01000004">
    <property type="protein sequence ID" value="KAK3105055.1"/>
    <property type="molecule type" value="Genomic_DNA"/>
</dbReference>
<organism evidence="1 2">
    <name type="scientific">Pinctada imbricata</name>
    <name type="common">Atlantic pearl-oyster</name>
    <name type="synonym">Pinctada martensii</name>
    <dbReference type="NCBI Taxonomy" id="66713"/>
    <lineage>
        <taxon>Eukaryota</taxon>
        <taxon>Metazoa</taxon>
        <taxon>Spiralia</taxon>
        <taxon>Lophotrochozoa</taxon>
        <taxon>Mollusca</taxon>
        <taxon>Bivalvia</taxon>
        <taxon>Autobranchia</taxon>
        <taxon>Pteriomorphia</taxon>
        <taxon>Pterioida</taxon>
        <taxon>Pterioidea</taxon>
        <taxon>Pteriidae</taxon>
        <taxon>Pinctada</taxon>
    </lineage>
</organism>
<accession>A0AA89C995</accession>
<reference evidence="1" key="1">
    <citation type="submission" date="2019-08" db="EMBL/GenBank/DDBJ databases">
        <title>The improved chromosome-level genome for the pearl oyster Pinctada fucata martensii using PacBio sequencing and Hi-C.</title>
        <authorList>
            <person name="Zheng Z."/>
        </authorList>
    </citation>
    <scope>NUCLEOTIDE SEQUENCE</scope>
    <source>
        <strain evidence="1">ZZ-2019</strain>
        <tissue evidence="1">Adductor muscle</tissue>
    </source>
</reference>
<evidence type="ECO:0000313" key="1">
    <source>
        <dbReference type="EMBL" id="KAK3105055.1"/>
    </source>
</evidence>